<dbReference type="Proteomes" id="UP001487740">
    <property type="component" value="Unassembled WGS sequence"/>
</dbReference>
<protein>
    <submittedName>
        <fullName evidence="1">Uncharacterized protein</fullName>
    </submittedName>
</protein>
<dbReference type="AlphaFoldDB" id="A0AAW0T3M0"/>
<keyword evidence="2" id="KW-1185">Reference proteome</keyword>
<dbReference type="EMBL" id="JARAKH010000039">
    <property type="protein sequence ID" value="KAK8382165.1"/>
    <property type="molecule type" value="Genomic_DNA"/>
</dbReference>
<reference evidence="1 2" key="1">
    <citation type="submission" date="2023-03" db="EMBL/GenBank/DDBJ databases">
        <title>High-quality genome of Scylla paramamosain provides insights in environmental adaptation.</title>
        <authorList>
            <person name="Zhang L."/>
        </authorList>
    </citation>
    <scope>NUCLEOTIDE SEQUENCE [LARGE SCALE GENOMIC DNA]</scope>
    <source>
        <strain evidence="1">LZ_2023a</strain>
        <tissue evidence="1">Muscle</tissue>
    </source>
</reference>
<sequence length="81" mass="9092">MDESETAIVATSHIADRPPFWLKKLLTGFQRSWNGGHELPIYHSGFVRTHRNDHCAVVHPGVLLLGNLHMCPPGRCCCPFD</sequence>
<gene>
    <name evidence="1" type="ORF">O3P69_015257</name>
</gene>
<accession>A0AAW0T3M0</accession>
<proteinExistence type="predicted"/>
<evidence type="ECO:0000313" key="2">
    <source>
        <dbReference type="Proteomes" id="UP001487740"/>
    </source>
</evidence>
<evidence type="ECO:0000313" key="1">
    <source>
        <dbReference type="EMBL" id="KAK8382165.1"/>
    </source>
</evidence>
<comment type="caution">
    <text evidence="1">The sequence shown here is derived from an EMBL/GenBank/DDBJ whole genome shotgun (WGS) entry which is preliminary data.</text>
</comment>
<name>A0AAW0T3M0_SCYPA</name>
<organism evidence="1 2">
    <name type="scientific">Scylla paramamosain</name>
    <name type="common">Mud crab</name>
    <dbReference type="NCBI Taxonomy" id="85552"/>
    <lineage>
        <taxon>Eukaryota</taxon>
        <taxon>Metazoa</taxon>
        <taxon>Ecdysozoa</taxon>
        <taxon>Arthropoda</taxon>
        <taxon>Crustacea</taxon>
        <taxon>Multicrustacea</taxon>
        <taxon>Malacostraca</taxon>
        <taxon>Eumalacostraca</taxon>
        <taxon>Eucarida</taxon>
        <taxon>Decapoda</taxon>
        <taxon>Pleocyemata</taxon>
        <taxon>Brachyura</taxon>
        <taxon>Eubrachyura</taxon>
        <taxon>Portunoidea</taxon>
        <taxon>Portunidae</taxon>
        <taxon>Portuninae</taxon>
        <taxon>Scylla</taxon>
    </lineage>
</organism>